<keyword evidence="2" id="KW-1185">Reference proteome</keyword>
<dbReference type="EMBL" id="JBJJXI010000064">
    <property type="protein sequence ID" value="KAL3397446.1"/>
    <property type="molecule type" value="Genomic_DNA"/>
</dbReference>
<gene>
    <name evidence="1" type="ORF">TKK_008785</name>
</gene>
<dbReference type="Proteomes" id="UP001627154">
    <property type="component" value="Unassembled WGS sequence"/>
</dbReference>
<evidence type="ECO:0000313" key="1">
    <source>
        <dbReference type="EMBL" id="KAL3397446.1"/>
    </source>
</evidence>
<dbReference type="AlphaFoldDB" id="A0ABD2WWG0"/>
<comment type="caution">
    <text evidence="1">The sequence shown here is derived from an EMBL/GenBank/DDBJ whole genome shotgun (WGS) entry which is preliminary data.</text>
</comment>
<sequence>MNNLKIEVETLKGIEVNDDISLYRLCQMNYRQGYSILEKMNDWREPSLNDDEIRLLRQIVKRHIGNILIRGHLKLFAAELFASDPRCQLDLPYDVCYLIAESMSYEDLFYLCEHSSSEQTPASQTADLQFNGT</sequence>
<organism evidence="1 2">
    <name type="scientific">Trichogramma kaykai</name>
    <dbReference type="NCBI Taxonomy" id="54128"/>
    <lineage>
        <taxon>Eukaryota</taxon>
        <taxon>Metazoa</taxon>
        <taxon>Ecdysozoa</taxon>
        <taxon>Arthropoda</taxon>
        <taxon>Hexapoda</taxon>
        <taxon>Insecta</taxon>
        <taxon>Pterygota</taxon>
        <taxon>Neoptera</taxon>
        <taxon>Endopterygota</taxon>
        <taxon>Hymenoptera</taxon>
        <taxon>Apocrita</taxon>
        <taxon>Proctotrupomorpha</taxon>
        <taxon>Chalcidoidea</taxon>
        <taxon>Trichogrammatidae</taxon>
        <taxon>Trichogramma</taxon>
    </lineage>
</organism>
<proteinExistence type="predicted"/>
<name>A0ABD2WWG0_9HYME</name>
<reference evidence="1 2" key="1">
    <citation type="journal article" date="2024" name="bioRxiv">
        <title>A reference genome for Trichogramma kaykai: A tiny desert-dwelling parasitoid wasp with competing sex-ratio distorters.</title>
        <authorList>
            <person name="Culotta J."/>
            <person name="Lindsey A.R."/>
        </authorList>
    </citation>
    <scope>NUCLEOTIDE SEQUENCE [LARGE SCALE GENOMIC DNA]</scope>
    <source>
        <strain evidence="1 2">KSX58</strain>
    </source>
</reference>
<protein>
    <submittedName>
        <fullName evidence="1">Uncharacterized protein</fullName>
    </submittedName>
</protein>
<evidence type="ECO:0000313" key="2">
    <source>
        <dbReference type="Proteomes" id="UP001627154"/>
    </source>
</evidence>
<accession>A0ABD2WWG0</accession>